<dbReference type="PRINTS" id="PR02045">
    <property type="entry name" value="F138DOMAIN"/>
</dbReference>
<dbReference type="PANTHER" id="PTHR46254:SF3">
    <property type="entry name" value="SECRETED PROTEIN"/>
    <property type="match status" value="1"/>
</dbReference>
<sequence>MRNRHNKFSFYLFFETESHSVSQAGVLWHNLGSLQPLPPRFKQFLCLSLLSSWDYRCPPPCLANFVVLVETGYHHVGQAGLELLTSSNPPASASQSAGITGVSHRARPEFFKKSERAGPYHQALMRMWKHRDTHPLLVGGDTGTATLENHLAASTEIEDTQRHTQHSAHGEHSMNSRRMQEEGEEH</sequence>
<reference evidence="2" key="3">
    <citation type="submission" date="2025-09" db="UniProtKB">
        <authorList>
            <consortium name="Ensembl"/>
        </authorList>
    </citation>
    <scope>IDENTIFICATION</scope>
</reference>
<feature type="compositionally biased region" description="Basic and acidic residues" evidence="1">
    <location>
        <begin position="168"/>
        <end position="186"/>
    </location>
</feature>
<proteinExistence type="predicted"/>
<dbReference type="AlphaFoldDB" id="A0A8I5NAR3"/>
<reference evidence="2" key="2">
    <citation type="submission" date="2025-08" db="UniProtKB">
        <authorList>
            <consortium name="Ensembl"/>
        </authorList>
    </citation>
    <scope>IDENTIFICATION</scope>
</reference>
<dbReference type="Proteomes" id="UP000028761">
    <property type="component" value="Chromosome 8"/>
</dbReference>
<dbReference type="PANTHER" id="PTHR46254">
    <property type="entry name" value="PROTEIN GVQW1-RELATED"/>
    <property type="match status" value="1"/>
</dbReference>
<organism evidence="2 3">
    <name type="scientific">Papio anubis</name>
    <name type="common">Olive baboon</name>
    <dbReference type="NCBI Taxonomy" id="9555"/>
    <lineage>
        <taxon>Eukaryota</taxon>
        <taxon>Metazoa</taxon>
        <taxon>Chordata</taxon>
        <taxon>Craniata</taxon>
        <taxon>Vertebrata</taxon>
        <taxon>Euteleostomi</taxon>
        <taxon>Mammalia</taxon>
        <taxon>Eutheria</taxon>
        <taxon>Euarchontoglires</taxon>
        <taxon>Primates</taxon>
        <taxon>Haplorrhini</taxon>
        <taxon>Catarrhini</taxon>
        <taxon>Cercopithecidae</taxon>
        <taxon>Cercopithecinae</taxon>
        <taxon>Papio</taxon>
    </lineage>
</organism>
<evidence type="ECO:0000313" key="3">
    <source>
        <dbReference type="Proteomes" id="UP000028761"/>
    </source>
</evidence>
<evidence type="ECO:0000256" key="1">
    <source>
        <dbReference type="SAM" id="MobiDB-lite"/>
    </source>
</evidence>
<name>A0A8I5NAR3_PAPAN</name>
<accession>A0A8I5NAR3</accession>
<reference evidence="2 3" key="1">
    <citation type="submission" date="2012-03" db="EMBL/GenBank/DDBJ databases">
        <title>Whole Genome Assembly of Papio anubis.</title>
        <authorList>
            <person name="Liu Y.L."/>
            <person name="Abraham K.A."/>
            <person name="Akbar H.A."/>
            <person name="Ali S.A."/>
            <person name="Anosike U.A."/>
            <person name="Aqrawi P.A."/>
            <person name="Arias F.A."/>
            <person name="Attaway T.A."/>
            <person name="Awwad R.A."/>
            <person name="Babu C.B."/>
            <person name="Bandaranaike D.B."/>
            <person name="Battles P.B."/>
            <person name="Bell A.B."/>
            <person name="Beltran B.B."/>
            <person name="Berhane-Mersha D.B."/>
            <person name="Bess C.B."/>
            <person name="Bickham C.B."/>
            <person name="Bolden T.B."/>
            <person name="Carter K.C."/>
            <person name="Chau D.C."/>
            <person name="Chavez A.C."/>
            <person name="Clerc-Blankenburg K.C."/>
            <person name="Coyle M.C."/>
            <person name="Dao M.D."/>
            <person name="Davila M.L.D."/>
            <person name="Davy-Carroll L.D."/>
            <person name="Denson S.D."/>
            <person name="Dinh H.D."/>
            <person name="Fernandez S.F."/>
            <person name="Fernando P.F."/>
            <person name="Forbes L.F."/>
            <person name="Francis C.F."/>
            <person name="Francisco L.F."/>
            <person name="Fu Q.F."/>
            <person name="Garcia-Iii R.G."/>
            <person name="Garrett T.G."/>
            <person name="Gross S.G."/>
            <person name="Gubbala S.G."/>
            <person name="Hirani K.H."/>
            <person name="Hogues M.H."/>
            <person name="Hollins B.H."/>
            <person name="Jackson L.J."/>
            <person name="Javaid M.J."/>
            <person name="Jhangiani S.J."/>
            <person name="Johnson A.J."/>
            <person name="Johnson B.J."/>
            <person name="Jones J.J."/>
            <person name="Joshi V.J."/>
            <person name="Kalu J.K."/>
            <person name="Khan N.K."/>
            <person name="Korchina V.K."/>
            <person name="Kovar C.K."/>
            <person name="Lago L.L."/>
            <person name="Lara F.L."/>
            <person name="Le T.-K.L."/>
            <person name="Lee S.L."/>
            <person name="Legall-Iii F.L."/>
            <person name="Lemon S.L."/>
            <person name="Liu J.L."/>
            <person name="Liu Y.-S.L."/>
            <person name="Liyanage D.L."/>
            <person name="Lopez J.L."/>
            <person name="Lorensuhewa L.L."/>
            <person name="Mata R.M."/>
            <person name="Mathew T.M."/>
            <person name="Mercado C.M."/>
            <person name="Mercado I.M."/>
            <person name="Morales K.M."/>
            <person name="Morgan M.M."/>
            <person name="Munidasa M.M."/>
            <person name="Ngo D.N."/>
            <person name="Nguyen L.N."/>
            <person name="Nguyen T.N."/>
            <person name="Nguyen N.N."/>
            <person name="Obregon M.O."/>
            <person name="Okwuonu G.O."/>
            <person name="Ongeri F.O."/>
            <person name="Onwere C.O."/>
            <person name="Osifeso I.O."/>
            <person name="Parra A.P."/>
            <person name="Patil S.P."/>
            <person name="Perez A.P."/>
            <person name="Perez Y.P."/>
            <person name="Pham C.P."/>
            <person name="Pu L.-L.P."/>
            <person name="Puazo M.P."/>
            <person name="Quiroz J.Q."/>
            <person name="Rouhana J.R."/>
            <person name="Ruiz M.R."/>
            <person name="Ruiz S.-J.R."/>
            <person name="Saada N.S."/>
            <person name="Santibanez J.S."/>
            <person name="Scheel M.S."/>
            <person name="Schneider B.S."/>
            <person name="Simmons D.S."/>
            <person name="Sisson I.S."/>
            <person name="Tang L.-Y.T."/>
            <person name="Thornton R.T."/>
            <person name="Tisius J.T."/>
            <person name="Toledanes G.T."/>
            <person name="Trejos Z.T."/>
            <person name="Usmani K.U."/>
            <person name="Varghese R.V."/>
            <person name="Vattathil S.V."/>
            <person name="Vee V.V."/>
            <person name="Walker D.W."/>
            <person name="Weissenberger G.W."/>
            <person name="White C.W."/>
            <person name="Williams A.W."/>
            <person name="Woodworth J.W."/>
            <person name="Wright R.W."/>
            <person name="Zhu Y.Z."/>
            <person name="Han Y.H."/>
            <person name="Newsham I.N."/>
            <person name="Nazareth L.N."/>
            <person name="Worley K.W."/>
            <person name="Muzny D.M."/>
            <person name="Rogers J.R."/>
            <person name="Gibbs R.G."/>
        </authorList>
    </citation>
    <scope>NUCLEOTIDE SEQUENCE [LARGE SCALE GENOMIC DNA]</scope>
</reference>
<dbReference type="GeneTree" id="ENSGT00940000161627"/>
<evidence type="ECO:0000313" key="2">
    <source>
        <dbReference type="Ensembl" id="ENSPANP00000058357.1"/>
    </source>
</evidence>
<keyword evidence="3" id="KW-1185">Reference proteome</keyword>
<dbReference type="Ensembl" id="ENSPANT00000065309.1">
    <property type="protein sequence ID" value="ENSPANP00000058357.1"/>
    <property type="gene ID" value="ENSPANG00000051042.1"/>
</dbReference>
<feature type="region of interest" description="Disordered" evidence="1">
    <location>
        <begin position="157"/>
        <end position="186"/>
    </location>
</feature>
<protein>
    <submittedName>
        <fullName evidence="2">Uncharacterized protein</fullName>
    </submittedName>
</protein>